<dbReference type="EMBL" id="PDEM01000033">
    <property type="protein sequence ID" value="PHZ83308.1"/>
    <property type="molecule type" value="Genomic_DNA"/>
</dbReference>
<dbReference type="Proteomes" id="UP000229730">
    <property type="component" value="Unassembled WGS sequence"/>
</dbReference>
<organism evidence="1 2">
    <name type="scientific">Paremcibacter congregatus</name>
    <dbReference type="NCBI Taxonomy" id="2043170"/>
    <lineage>
        <taxon>Bacteria</taxon>
        <taxon>Pseudomonadati</taxon>
        <taxon>Pseudomonadota</taxon>
        <taxon>Alphaproteobacteria</taxon>
        <taxon>Emcibacterales</taxon>
        <taxon>Emcibacteraceae</taxon>
        <taxon>Paremcibacter</taxon>
    </lineage>
</organism>
<reference evidence="1 2" key="1">
    <citation type="submission" date="2017-10" db="EMBL/GenBank/DDBJ databases">
        <title>Frigbacter circumglobatus gen. nov. sp. nov., isolated from sediment cultured in situ.</title>
        <authorList>
            <person name="Zhao Z."/>
        </authorList>
    </citation>
    <scope>NUCLEOTIDE SEQUENCE [LARGE SCALE GENOMIC DNA]</scope>
    <source>
        <strain evidence="1 2">ZYL</strain>
    </source>
</reference>
<proteinExistence type="predicted"/>
<name>A0A2G4YLY2_9PROT</name>
<dbReference type="OrthoDB" id="7335474at2"/>
<evidence type="ECO:0000313" key="2">
    <source>
        <dbReference type="Proteomes" id="UP000229730"/>
    </source>
</evidence>
<accession>A0A2G4YLY2</accession>
<dbReference type="RefSeq" id="WP_099475201.1">
    <property type="nucleotide sequence ID" value="NZ_CP041025.1"/>
</dbReference>
<gene>
    <name evidence="1" type="ORF">CRD36_17225</name>
</gene>
<evidence type="ECO:0000313" key="1">
    <source>
        <dbReference type="EMBL" id="PHZ83308.1"/>
    </source>
</evidence>
<dbReference type="InParanoid" id="A0A2G4YLY2"/>
<dbReference type="AlphaFoldDB" id="A0A2G4YLY2"/>
<keyword evidence="2" id="KW-1185">Reference proteome</keyword>
<comment type="caution">
    <text evidence="1">The sequence shown here is derived from an EMBL/GenBank/DDBJ whole genome shotgun (WGS) entry which is preliminary data.</text>
</comment>
<evidence type="ECO:0008006" key="3">
    <source>
        <dbReference type="Google" id="ProtNLM"/>
    </source>
</evidence>
<protein>
    <recommendedName>
        <fullName evidence="3">EAL domain-containing protein</fullName>
    </recommendedName>
</protein>
<sequence>MAGLLKFISAGFQKSIAPTQHKKPKILKCYSDAERKLERIISNSDLVDSGRVHLLGLEALKLKLGDKWPGLRSRILENLTKIVNSHIAEDDVFFSRSDDEHIVVFSRLSEAGSRLICSNILRELTEIYLGSADTDCLTVKTAVGRSKGEMLFEEKGVDSIYKDISVEEAEEEIRQASQGGTNFQSASPLQELPYEVVYRPIWDVRNQAISTYIVNTQSIDRYKNISRGYEVLADPSCIEAMIGMDYMVMIETITTMDDLFQNNFRAIFSLPICYETLFNTDMLQGFLSRCKVIPVALHKYISFTLINFPDGVPETKLRFIISSLMAYSRGVVVACDHIPQNVSYYHECGVKGLSLTYPDKPVNPTAYWKQLALFVGKCRKLHIYTALQNIKTEEDLILSKEIGVNFLSGDMIGPYVDIPGHMTRVTWQDLVAK</sequence>